<keyword evidence="8" id="KW-1185">Reference proteome</keyword>
<dbReference type="InterPro" id="IPR011343">
    <property type="entry name" value="DeoC"/>
</dbReference>
<evidence type="ECO:0000256" key="1">
    <source>
        <dbReference type="ARBA" id="ARBA00010936"/>
    </source>
</evidence>
<comment type="subcellular location">
    <subcellularLocation>
        <location evidence="6">Cytoplasm</location>
    </subcellularLocation>
</comment>
<comment type="caution">
    <text evidence="7">The sequence shown here is derived from an EMBL/GenBank/DDBJ whole genome shotgun (WGS) entry which is preliminary data.</text>
</comment>
<dbReference type="SMART" id="SM01133">
    <property type="entry name" value="DeoC"/>
    <property type="match status" value="1"/>
</dbReference>
<dbReference type="EMBL" id="JBHTON010000008">
    <property type="protein sequence ID" value="MFD1484409.1"/>
    <property type="molecule type" value="Genomic_DNA"/>
</dbReference>
<dbReference type="Gene3D" id="3.20.20.70">
    <property type="entry name" value="Aldolase class I"/>
    <property type="match status" value="1"/>
</dbReference>
<dbReference type="SUPFAM" id="SSF51569">
    <property type="entry name" value="Aldolase"/>
    <property type="match status" value="1"/>
</dbReference>
<keyword evidence="3 6" id="KW-0456">Lyase</keyword>
<dbReference type="PANTHER" id="PTHR10889">
    <property type="entry name" value="DEOXYRIBOSE-PHOSPHATE ALDOLASE"/>
    <property type="match status" value="1"/>
</dbReference>
<dbReference type="NCBIfam" id="TIGR00126">
    <property type="entry name" value="deoC"/>
    <property type="match status" value="1"/>
</dbReference>
<dbReference type="RefSeq" id="WP_125753333.1">
    <property type="nucleotide sequence ID" value="NZ_JBHTON010000008.1"/>
</dbReference>
<evidence type="ECO:0000256" key="2">
    <source>
        <dbReference type="ARBA" id="ARBA00022490"/>
    </source>
</evidence>
<evidence type="ECO:0000256" key="4">
    <source>
        <dbReference type="ARBA" id="ARBA00023270"/>
    </source>
</evidence>
<dbReference type="EC" id="4.1.2.4" evidence="6"/>
<dbReference type="InterPro" id="IPR028581">
    <property type="entry name" value="DeoC_typeI"/>
</dbReference>
<dbReference type="InterPro" id="IPR002915">
    <property type="entry name" value="DeoC/FbaB/LacD_aldolase"/>
</dbReference>
<comment type="similarity">
    <text evidence="1 6">Belongs to the DeoC/FbaB aldolase family. DeoC type 1 subfamily.</text>
</comment>
<organism evidence="7 8">
    <name type="scientific">Lacticaseibacillus baoqingensis</name>
    <dbReference type="NCBI Taxonomy" id="2486013"/>
    <lineage>
        <taxon>Bacteria</taxon>
        <taxon>Bacillati</taxon>
        <taxon>Bacillota</taxon>
        <taxon>Bacilli</taxon>
        <taxon>Lactobacillales</taxon>
        <taxon>Lactobacillaceae</taxon>
        <taxon>Lacticaseibacillus</taxon>
    </lineage>
</organism>
<dbReference type="PIRSF" id="PIRSF001357">
    <property type="entry name" value="DeoC"/>
    <property type="match status" value="1"/>
</dbReference>
<feature type="active site" description="Proton donor/acceptor" evidence="6">
    <location>
        <position position="101"/>
    </location>
</feature>
<accession>A0ABW4E4C4</accession>
<comment type="pathway">
    <text evidence="6">Carbohydrate degradation; 2-deoxy-D-ribose 1-phosphate degradation; D-glyceraldehyde 3-phosphate and acetaldehyde from 2-deoxy-alpha-D-ribose 1-phosphate: step 2/2.</text>
</comment>
<name>A0ABW4E4C4_9LACO</name>
<proteinExistence type="inferred from homology"/>
<evidence type="ECO:0000256" key="5">
    <source>
        <dbReference type="ARBA" id="ARBA00048791"/>
    </source>
</evidence>
<dbReference type="CDD" id="cd00959">
    <property type="entry name" value="DeoC"/>
    <property type="match status" value="1"/>
</dbReference>
<comment type="catalytic activity">
    <reaction evidence="5 6">
        <text>2-deoxy-D-ribose 5-phosphate = D-glyceraldehyde 3-phosphate + acetaldehyde</text>
        <dbReference type="Rhea" id="RHEA:12821"/>
        <dbReference type="ChEBI" id="CHEBI:15343"/>
        <dbReference type="ChEBI" id="CHEBI:59776"/>
        <dbReference type="ChEBI" id="CHEBI:62877"/>
        <dbReference type="EC" id="4.1.2.4"/>
    </reaction>
</comment>
<protein>
    <recommendedName>
        <fullName evidence="6">Deoxyribose-phosphate aldolase</fullName>
        <shortName evidence="6">DERA</shortName>
        <ecNumber evidence="6">4.1.2.4</ecNumber>
    </recommendedName>
    <alternativeName>
        <fullName evidence="6">2-deoxy-D-ribose 5-phosphate aldolase</fullName>
    </alternativeName>
    <alternativeName>
        <fullName evidence="6">Phosphodeoxyriboaldolase</fullName>
        <shortName evidence="6">Deoxyriboaldolase</shortName>
    </alternativeName>
</protein>
<feature type="active site" description="Proton donor/acceptor" evidence="6">
    <location>
        <position position="194"/>
    </location>
</feature>
<gene>
    <name evidence="6 7" type="primary">deoC</name>
    <name evidence="7" type="ORF">ACFQ5J_04075</name>
</gene>
<dbReference type="HAMAP" id="MF_00114">
    <property type="entry name" value="DeoC_type1"/>
    <property type="match status" value="1"/>
</dbReference>
<dbReference type="Proteomes" id="UP001597252">
    <property type="component" value="Unassembled WGS sequence"/>
</dbReference>
<comment type="function">
    <text evidence="6">Catalyzes a reversible aldol reaction between acetaldehyde and D-glyceraldehyde 3-phosphate to generate 2-deoxy-D-ribose 5-phosphate.</text>
</comment>
<sequence>MKLNKKKGAITVKPLAKFIDQTLLKPDATQAQVDTVLAEAKKYQFASVCINPYWVPRAAAALAGSGVNVCTVIGFPLGANTTFVKVAEANHALDEGAVEIDMVLNIGELCFGHDDQVKADIQAVVDATHAKGGLVKVIIEACLLSDEQKVRACELSEAAGADFVKTSTGFAQGGATVHDVVLMKQAVGTRLGVKAAGGIHTYAEAKALIDAGADRLGASAGVAILKEAAQ</sequence>
<evidence type="ECO:0000256" key="3">
    <source>
        <dbReference type="ARBA" id="ARBA00023239"/>
    </source>
</evidence>
<reference evidence="8" key="1">
    <citation type="journal article" date="2019" name="Int. J. Syst. Evol. Microbiol.">
        <title>The Global Catalogue of Microorganisms (GCM) 10K type strain sequencing project: providing services to taxonomists for standard genome sequencing and annotation.</title>
        <authorList>
            <consortium name="The Broad Institute Genomics Platform"/>
            <consortium name="The Broad Institute Genome Sequencing Center for Infectious Disease"/>
            <person name="Wu L."/>
            <person name="Ma J."/>
        </authorList>
    </citation>
    <scope>NUCLEOTIDE SEQUENCE [LARGE SCALE GENOMIC DNA]</scope>
    <source>
        <strain evidence="8">CCM 8903</strain>
    </source>
</reference>
<dbReference type="PANTHER" id="PTHR10889:SF1">
    <property type="entry name" value="DEOXYRIBOSE-PHOSPHATE ALDOLASE"/>
    <property type="match status" value="1"/>
</dbReference>
<evidence type="ECO:0000256" key="6">
    <source>
        <dbReference type="HAMAP-Rule" id="MF_00114"/>
    </source>
</evidence>
<evidence type="ECO:0000313" key="8">
    <source>
        <dbReference type="Proteomes" id="UP001597252"/>
    </source>
</evidence>
<feature type="active site" description="Schiff-base intermediate with acetaldehyde" evidence="6">
    <location>
        <position position="165"/>
    </location>
</feature>
<dbReference type="GO" id="GO:0004139">
    <property type="term" value="F:deoxyribose-phosphate aldolase activity"/>
    <property type="evidence" value="ECO:0007669"/>
    <property type="project" value="UniProtKB-EC"/>
</dbReference>
<keyword evidence="4 6" id="KW-0704">Schiff base</keyword>
<keyword evidence="2 6" id="KW-0963">Cytoplasm</keyword>
<dbReference type="InterPro" id="IPR013785">
    <property type="entry name" value="Aldolase_TIM"/>
</dbReference>
<dbReference type="Pfam" id="PF01791">
    <property type="entry name" value="DeoC"/>
    <property type="match status" value="1"/>
</dbReference>
<evidence type="ECO:0000313" key="7">
    <source>
        <dbReference type="EMBL" id="MFD1484409.1"/>
    </source>
</evidence>